<keyword evidence="3" id="KW-0813">Transport</keyword>
<organism evidence="11 12">
    <name type="scientific">Nocardioides panacisoli</name>
    <dbReference type="NCBI Taxonomy" id="627624"/>
    <lineage>
        <taxon>Bacteria</taxon>
        <taxon>Bacillati</taxon>
        <taxon>Actinomycetota</taxon>
        <taxon>Actinomycetes</taxon>
        <taxon>Propionibacteriales</taxon>
        <taxon>Nocardioidaceae</taxon>
        <taxon>Nocardioides</taxon>
    </lineage>
</organism>
<gene>
    <name evidence="11" type="ORF">GCM10022242_29460</name>
</gene>
<dbReference type="InterPro" id="IPR010420">
    <property type="entry name" value="CASTOR/POLLUX/SYM8_dom"/>
</dbReference>
<dbReference type="EMBL" id="BAABAH010000011">
    <property type="protein sequence ID" value="GAA3826252.1"/>
    <property type="molecule type" value="Genomic_DNA"/>
</dbReference>
<evidence type="ECO:0000256" key="9">
    <source>
        <dbReference type="SAM" id="Phobius"/>
    </source>
</evidence>
<evidence type="ECO:0000256" key="1">
    <source>
        <dbReference type="ARBA" id="ARBA00004127"/>
    </source>
</evidence>
<evidence type="ECO:0000256" key="2">
    <source>
        <dbReference type="ARBA" id="ARBA00008577"/>
    </source>
</evidence>
<proteinExistence type="inferred from homology"/>
<dbReference type="Proteomes" id="UP001501821">
    <property type="component" value="Unassembled WGS sequence"/>
</dbReference>
<evidence type="ECO:0000313" key="12">
    <source>
        <dbReference type="Proteomes" id="UP001501821"/>
    </source>
</evidence>
<dbReference type="RefSeq" id="WP_344776748.1">
    <property type="nucleotide sequence ID" value="NZ_BAABAH010000011.1"/>
</dbReference>
<keyword evidence="12" id="KW-1185">Reference proteome</keyword>
<comment type="similarity">
    <text evidence="2">Belongs to the castor/pollux (TC 1.A.1.23) family.</text>
</comment>
<dbReference type="PANTHER" id="PTHR31563">
    <property type="entry name" value="ION CHANNEL POLLUX-RELATED"/>
    <property type="match status" value="1"/>
</dbReference>
<keyword evidence="11" id="KW-0449">Lipoprotein</keyword>
<keyword evidence="7 9" id="KW-0472">Membrane</keyword>
<evidence type="ECO:0000256" key="6">
    <source>
        <dbReference type="ARBA" id="ARBA00023065"/>
    </source>
</evidence>
<dbReference type="InterPro" id="IPR036291">
    <property type="entry name" value="NAD(P)-bd_dom_sf"/>
</dbReference>
<dbReference type="InterPro" id="IPR044849">
    <property type="entry name" value="CASTOR/POLLUX/SYM8-like"/>
</dbReference>
<protein>
    <submittedName>
        <fullName evidence="11">Lipoprotein</fullName>
    </submittedName>
</protein>
<dbReference type="InterPro" id="IPR003148">
    <property type="entry name" value="RCK_N"/>
</dbReference>
<evidence type="ECO:0000256" key="3">
    <source>
        <dbReference type="ARBA" id="ARBA00022448"/>
    </source>
</evidence>
<reference evidence="12" key="1">
    <citation type="journal article" date="2019" name="Int. J. Syst. Evol. Microbiol.">
        <title>The Global Catalogue of Microorganisms (GCM) 10K type strain sequencing project: providing services to taxonomists for standard genome sequencing and annotation.</title>
        <authorList>
            <consortium name="The Broad Institute Genomics Platform"/>
            <consortium name="The Broad Institute Genome Sequencing Center for Infectious Disease"/>
            <person name="Wu L."/>
            <person name="Ma J."/>
        </authorList>
    </citation>
    <scope>NUCLEOTIDE SEQUENCE [LARGE SCALE GENOMIC DNA]</scope>
    <source>
        <strain evidence="12">JCM 16953</strain>
    </source>
</reference>
<sequence>MARTGQAMRRRTAQAIAQREDVARKRVDTEPGLGARLRYAFDGTISRGTPALIAWLFVVTVALVLGFVALDLLFRLRASRLGFWGEAFYDLLHALDPGTVAGDSGSWQFLVAMLGLTLGGLFIVSALIGVISAGIDNRIADLRRGRSLVLETDHTVILGWSESIFTVVIELAIANESRRRPVVAVLADRDKVAMEEELRAKVPDLRGTRIVCRSGSPTDVDDLRIVRPGDARSVIVLSPDPHGVHDVADPDAAVIKSLLALRSIHAESSGCRVVAQLRDPANLAAARLIDKEGDGRTSLLDVRETVAKLVVQTSRQSGAAAVYRELFDYEGDEIYFHTDHGLDGSTYGDALLAFESLSVIGVADASGTRLNPPMDTPVSGTTLVVVAEDDGVLATAPRSTVAVDATAFSDLGPEQPHPTSAVLIGWNERGPIIVRELDGYAPPGSELTIVTTHGDPELPATERLAVTVVKAPTTDRRVLDAHVRQDLDQVIVLCYSDHLDAEAADAATLITLLHVRDILADASTPIVSEMIDDRNRELAQVADIDDVVVSGEIVSLVVTQLSEDARIEPVLAELLAADGSEVYLRPAEWYVVPATAVAWATVVASAARRGETAIGFASEALAEDGSSIGVVVNPPKSRPLSVVPGDRVVVLAED</sequence>
<dbReference type="PROSITE" id="PS51201">
    <property type="entry name" value="RCK_N"/>
    <property type="match status" value="1"/>
</dbReference>
<keyword evidence="4 9" id="KW-0812">Transmembrane</keyword>
<keyword evidence="5 9" id="KW-1133">Transmembrane helix</keyword>
<feature type="transmembrane region" description="Helical" evidence="9">
    <location>
        <begin position="109"/>
        <end position="135"/>
    </location>
</feature>
<dbReference type="Gene3D" id="3.40.50.720">
    <property type="entry name" value="NAD(P)-binding Rossmann-like Domain"/>
    <property type="match status" value="2"/>
</dbReference>
<accession>A0ABP7IT30</accession>
<name>A0ABP7IT30_9ACTN</name>
<comment type="caution">
    <text evidence="11">The sequence shown here is derived from an EMBL/GenBank/DDBJ whole genome shotgun (WGS) entry which is preliminary data.</text>
</comment>
<evidence type="ECO:0000256" key="7">
    <source>
        <dbReference type="ARBA" id="ARBA00023136"/>
    </source>
</evidence>
<feature type="domain" description="RCK N-terminal" evidence="10">
    <location>
        <begin position="152"/>
        <end position="293"/>
    </location>
</feature>
<keyword evidence="6" id="KW-0406">Ion transport</keyword>
<dbReference type="SUPFAM" id="SSF51735">
    <property type="entry name" value="NAD(P)-binding Rossmann-fold domains"/>
    <property type="match status" value="2"/>
</dbReference>
<keyword evidence="8" id="KW-0407">Ion channel</keyword>
<evidence type="ECO:0000256" key="5">
    <source>
        <dbReference type="ARBA" id="ARBA00022989"/>
    </source>
</evidence>
<comment type="subcellular location">
    <subcellularLocation>
        <location evidence="1">Endomembrane system</location>
        <topology evidence="1">Multi-pass membrane protein</topology>
    </subcellularLocation>
</comment>
<evidence type="ECO:0000256" key="4">
    <source>
        <dbReference type="ARBA" id="ARBA00022692"/>
    </source>
</evidence>
<evidence type="ECO:0000259" key="10">
    <source>
        <dbReference type="PROSITE" id="PS51201"/>
    </source>
</evidence>
<dbReference type="Pfam" id="PF06241">
    <property type="entry name" value="Castor_Poll_mid"/>
    <property type="match status" value="1"/>
</dbReference>
<evidence type="ECO:0000256" key="8">
    <source>
        <dbReference type="ARBA" id="ARBA00023303"/>
    </source>
</evidence>
<evidence type="ECO:0000313" key="11">
    <source>
        <dbReference type="EMBL" id="GAA3826252.1"/>
    </source>
</evidence>
<feature type="transmembrane region" description="Helical" evidence="9">
    <location>
        <begin position="52"/>
        <end position="74"/>
    </location>
</feature>
<dbReference type="PANTHER" id="PTHR31563:SF10">
    <property type="entry name" value="ION CHANNEL POLLUX-RELATED"/>
    <property type="match status" value="1"/>
</dbReference>
<feature type="transmembrane region" description="Helical" evidence="9">
    <location>
        <begin position="156"/>
        <end position="174"/>
    </location>
</feature>